<evidence type="ECO:0000256" key="12">
    <source>
        <dbReference type="ARBA" id="ARBA00023257"/>
    </source>
</evidence>
<dbReference type="PANTHER" id="PTHR18966">
    <property type="entry name" value="IONOTROPIC GLUTAMATE RECEPTOR"/>
    <property type="match status" value="1"/>
</dbReference>
<reference evidence="20 21" key="1">
    <citation type="submission" date="2024-08" db="EMBL/GenBank/DDBJ databases">
        <authorList>
            <person name="Cucini C."/>
            <person name="Frati F."/>
        </authorList>
    </citation>
    <scope>NUCLEOTIDE SEQUENCE [LARGE SCALE GENOMIC DNA]</scope>
</reference>
<dbReference type="SUPFAM" id="SSF53850">
    <property type="entry name" value="Periplasmic binding protein-like II"/>
    <property type="match status" value="1"/>
</dbReference>
<keyword evidence="6 17" id="KW-1133">Transmembrane helix</keyword>
<dbReference type="Pfam" id="PF01094">
    <property type="entry name" value="ANF_receptor"/>
    <property type="match status" value="2"/>
</dbReference>
<evidence type="ECO:0000256" key="3">
    <source>
        <dbReference type="ARBA" id="ARBA00022448"/>
    </source>
</evidence>
<sequence>MGHSTVLDEDNAGIIIMGTTTTAREETFYNGLKQQRTLNESCQVEVEQQEKWNKELNSSWNPNHYDDATRPTTSATSLAHKKATPLLNEATSCARNAKVNSTYKTEVNHYYWDRPIGRHRFISASQNCDCERRKTQCSSSSSEGGGCKGSRVIGNGAIIYNNDDDDDGNYLKEKRRRRRQSLLEKSGMLTSSERKGRMVEKSSSASSCALPFSSLCSSNTISPPPGVRKDGQTSHKSVTFLLNLLLLFLLLHLSHDRLLSGAEAGNIPLGVVFEQGSPEIQSAFAYALTSFTPLNISSDPRDKFAFNAYVDTINTADAFKLSKLICNQFFRGVYAIVGSMNSESFQTFHSYANTFQMPIVTPGFPTRPRKVSKFQVQQSLSLNSAMDFVTRGENSTLSPLVRSPLINDTFQKLLDTESAEQSQSREELLAKLVEEIVVRESERLDFVTKIRPDLHQAIMDITAHYGWKNVIYLFHSNEGLLRLQSIFEKQGFKNESLRVRVMKRISSVMDALSIIRNLEVAQRFQPKHIILDCPASLAKDIIISHVRDLHLGRRTYHYLIAGLAFDEPWERSVVEFTAVNVTGFRMVDPDRKLVKDFLSKWATLDTNQFEGGGKRYISATAALMYDGMLVIKEAFTNILRENPEALRREKGRNLTCNSGVDFLNPIVPFEHGKLINERLRRVQAEGLTGHIQFSEQGSRSNFTVDVMEITLESGQSKAGEWSDVNGFVTAQQLSDPFSRRQKPDKNREYIVTSILEEPYLMMKKAEKEEKLTGNDQYEGFCKDLADLIAKNMNIKYKIVLVRDKKYGSENPVAPGGWDGMIGELIREEADVAISSLTITAERERVIDFTKPYLNLGISIMFYKPKKANSGVFGFMSPLSTNTWYCVIVAYIGVSLVLFVVSRCNATEWITETEGRRQNQFSVPNSFWFCFAALVQQGSDLTPRSFAGRLVGSVWWFFTLILISSYTANFAAVRTVNRMVLPIKSAKELSEQTEIQYGTLLGGSTFEFFRRSEVPVYKRMFEFMSGPNSLNVKSYDDGIKLVREKKGKYALLIESPKNDYTNQRKPCDTMKVGPNLDSKGFGIGTPLGSSLKHQINLEVLRLKENGILSKLESKWWFERSECDVTNKQETATGDEELSLGSLAGIFYILIAGLVLSMFVSFLEFCYNSKKEAQKSKLTLTEAMKKKAKNTITGPIPSGNGSDPVTCIH</sequence>
<proteinExistence type="inferred from homology"/>
<dbReference type="Gene3D" id="1.10.287.70">
    <property type="match status" value="1"/>
</dbReference>
<keyword evidence="10" id="KW-0675">Receptor</keyword>
<dbReference type="InterPro" id="IPR019594">
    <property type="entry name" value="Glu/Gly-bd"/>
</dbReference>
<evidence type="ECO:0000256" key="11">
    <source>
        <dbReference type="ARBA" id="ARBA00023180"/>
    </source>
</evidence>
<dbReference type="Pfam" id="PF00060">
    <property type="entry name" value="Lig_chan"/>
    <property type="match status" value="1"/>
</dbReference>
<dbReference type="InterPro" id="IPR015683">
    <property type="entry name" value="Ionotropic_Glu_rcpt"/>
</dbReference>
<evidence type="ECO:0000256" key="5">
    <source>
        <dbReference type="ARBA" id="ARBA00022692"/>
    </source>
</evidence>
<evidence type="ECO:0000256" key="7">
    <source>
        <dbReference type="ARBA" id="ARBA00023018"/>
    </source>
</evidence>
<evidence type="ECO:0000256" key="4">
    <source>
        <dbReference type="ARBA" id="ARBA00022475"/>
    </source>
</evidence>
<comment type="caution">
    <text evidence="20">The sequence shown here is derived from an EMBL/GenBank/DDBJ whole genome shotgun (WGS) entry which is preliminary data.</text>
</comment>
<keyword evidence="14" id="KW-0407">Ion channel</keyword>
<evidence type="ECO:0000259" key="19">
    <source>
        <dbReference type="SMART" id="SM00918"/>
    </source>
</evidence>
<evidence type="ECO:0000256" key="13">
    <source>
        <dbReference type="ARBA" id="ARBA00023286"/>
    </source>
</evidence>
<name>A0ABP1RE56_9HEXA</name>
<keyword evidence="11" id="KW-0325">Glycoprotein</keyword>
<keyword evidence="12" id="KW-0628">Postsynaptic cell membrane</keyword>
<dbReference type="SMART" id="SM00079">
    <property type="entry name" value="PBPe"/>
    <property type="match status" value="1"/>
</dbReference>
<evidence type="ECO:0000256" key="15">
    <source>
        <dbReference type="ARBA" id="ARBA00034100"/>
    </source>
</evidence>
<evidence type="ECO:0000256" key="16">
    <source>
        <dbReference type="SAM" id="MobiDB-lite"/>
    </source>
</evidence>
<dbReference type="InterPro" id="IPR001508">
    <property type="entry name" value="Iono_Glu_rcpt_met"/>
</dbReference>
<feature type="region of interest" description="Disordered" evidence="16">
    <location>
        <begin position="175"/>
        <end position="200"/>
    </location>
</feature>
<comment type="subcellular location">
    <subcellularLocation>
        <location evidence="1">Cell membrane</location>
        <topology evidence="1">Multi-pass membrane protein</topology>
    </subcellularLocation>
    <subcellularLocation>
        <location evidence="15">Postsynaptic cell membrane</location>
    </subcellularLocation>
</comment>
<dbReference type="EMBL" id="CAXLJM020000066">
    <property type="protein sequence ID" value="CAL8121822.1"/>
    <property type="molecule type" value="Genomic_DNA"/>
</dbReference>
<feature type="transmembrane region" description="Helical" evidence="17">
    <location>
        <begin position="1144"/>
        <end position="1165"/>
    </location>
</feature>
<keyword evidence="9 17" id="KW-0472">Membrane</keyword>
<dbReference type="SUPFAM" id="SSF81324">
    <property type="entry name" value="Voltage-gated potassium channels"/>
    <property type="match status" value="1"/>
</dbReference>
<feature type="domain" description="Ionotropic glutamate receptor L-glutamate and glycine-binding" evidence="19">
    <location>
        <begin position="758"/>
        <end position="826"/>
    </location>
</feature>
<dbReference type="InterPro" id="IPR028082">
    <property type="entry name" value="Peripla_BP_I"/>
</dbReference>
<evidence type="ECO:0000259" key="18">
    <source>
        <dbReference type="SMART" id="SM00079"/>
    </source>
</evidence>
<feature type="domain" description="Ionotropic glutamate receptor C-terminal" evidence="18">
    <location>
        <begin position="748"/>
        <end position="1117"/>
    </location>
</feature>
<keyword evidence="4" id="KW-1003">Cell membrane</keyword>
<evidence type="ECO:0000256" key="14">
    <source>
        <dbReference type="ARBA" id="ARBA00023303"/>
    </source>
</evidence>
<dbReference type="InterPro" id="IPR001828">
    <property type="entry name" value="ANF_lig-bd_rcpt"/>
</dbReference>
<evidence type="ECO:0000256" key="2">
    <source>
        <dbReference type="ARBA" id="ARBA00008685"/>
    </source>
</evidence>
<evidence type="ECO:0000256" key="17">
    <source>
        <dbReference type="SAM" id="Phobius"/>
    </source>
</evidence>
<feature type="transmembrane region" description="Helical" evidence="17">
    <location>
        <begin position="953"/>
        <end position="971"/>
    </location>
</feature>
<evidence type="ECO:0000256" key="10">
    <source>
        <dbReference type="ARBA" id="ARBA00023170"/>
    </source>
</evidence>
<keyword evidence="7" id="KW-0770">Synapse</keyword>
<comment type="similarity">
    <text evidence="2">Belongs to the glutamate-gated ion channel (TC 1.A.10.1) family.</text>
</comment>
<keyword evidence="21" id="KW-1185">Reference proteome</keyword>
<keyword evidence="5 17" id="KW-0812">Transmembrane</keyword>
<dbReference type="CDD" id="cd06380">
    <property type="entry name" value="PBP1_iGluR_AMPA"/>
    <property type="match status" value="1"/>
</dbReference>
<dbReference type="Gene3D" id="3.40.50.2300">
    <property type="match status" value="3"/>
</dbReference>
<accession>A0ABP1RE56</accession>
<evidence type="ECO:0000256" key="8">
    <source>
        <dbReference type="ARBA" id="ARBA00023065"/>
    </source>
</evidence>
<dbReference type="Proteomes" id="UP001642540">
    <property type="component" value="Unassembled WGS sequence"/>
</dbReference>
<dbReference type="SUPFAM" id="SSF53822">
    <property type="entry name" value="Periplasmic binding protein-like I"/>
    <property type="match status" value="2"/>
</dbReference>
<dbReference type="PRINTS" id="PR00177">
    <property type="entry name" value="NMDARECEPTOR"/>
</dbReference>
<evidence type="ECO:0000256" key="6">
    <source>
        <dbReference type="ARBA" id="ARBA00022989"/>
    </source>
</evidence>
<evidence type="ECO:0000256" key="9">
    <source>
        <dbReference type="ARBA" id="ARBA00023136"/>
    </source>
</evidence>
<evidence type="ECO:0008006" key="22">
    <source>
        <dbReference type="Google" id="ProtNLM"/>
    </source>
</evidence>
<gene>
    <name evidence="20" type="ORF">ODALV1_LOCUS19554</name>
</gene>
<evidence type="ECO:0000313" key="20">
    <source>
        <dbReference type="EMBL" id="CAL8121822.1"/>
    </source>
</evidence>
<keyword evidence="8" id="KW-0406">Ion transport</keyword>
<dbReference type="Pfam" id="PF10613">
    <property type="entry name" value="Lig_chan-Glu_bd"/>
    <property type="match status" value="1"/>
</dbReference>
<feature type="transmembrane region" description="Helical" evidence="17">
    <location>
        <begin position="881"/>
        <end position="900"/>
    </location>
</feature>
<evidence type="ECO:0000256" key="1">
    <source>
        <dbReference type="ARBA" id="ARBA00004651"/>
    </source>
</evidence>
<dbReference type="InterPro" id="IPR001320">
    <property type="entry name" value="Iontro_rcpt_C"/>
</dbReference>
<organism evidence="20 21">
    <name type="scientific">Orchesella dallaii</name>
    <dbReference type="NCBI Taxonomy" id="48710"/>
    <lineage>
        <taxon>Eukaryota</taxon>
        <taxon>Metazoa</taxon>
        <taxon>Ecdysozoa</taxon>
        <taxon>Arthropoda</taxon>
        <taxon>Hexapoda</taxon>
        <taxon>Collembola</taxon>
        <taxon>Entomobryomorpha</taxon>
        <taxon>Entomobryoidea</taxon>
        <taxon>Orchesellidae</taxon>
        <taxon>Orchesellinae</taxon>
        <taxon>Orchesella</taxon>
    </lineage>
</organism>
<dbReference type="SMART" id="SM00918">
    <property type="entry name" value="Lig_chan-Glu_bd"/>
    <property type="match status" value="1"/>
</dbReference>
<evidence type="ECO:0000313" key="21">
    <source>
        <dbReference type="Proteomes" id="UP001642540"/>
    </source>
</evidence>
<dbReference type="Gene3D" id="3.40.190.10">
    <property type="entry name" value="Periplasmic binding protein-like II"/>
    <property type="match status" value="2"/>
</dbReference>
<keyword evidence="3" id="KW-0813">Transport</keyword>
<protein>
    <recommendedName>
        <fullName evidence="22">Glutamate receptor 1</fullName>
    </recommendedName>
</protein>
<keyword evidence="13" id="KW-1071">Ligand-gated ion channel</keyword>